<dbReference type="SMART" id="SM00507">
    <property type="entry name" value="HNHc"/>
    <property type="match status" value="1"/>
</dbReference>
<dbReference type="PANTHER" id="PTHR33877:SF2">
    <property type="entry name" value="OS07G0170200 PROTEIN"/>
    <property type="match status" value="1"/>
</dbReference>
<dbReference type="Pfam" id="PF14279">
    <property type="entry name" value="HNH_5"/>
    <property type="match status" value="1"/>
</dbReference>
<keyword evidence="2" id="KW-0255">Endonuclease</keyword>
<protein>
    <submittedName>
        <fullName evidence="2">HNH endonuclease</fullName>
    </submittedName>
</protein>
<dbReference type="Gene3D" id="1.10.30.50">
    <property type="match status" value="1"/>
</dbReference>
<organism evidence="2 3">
    <name type="scientific">SAR324 cluster bacterium</name>
    <dbReference type="NCBI Taxonomy" id="2024889"/>
    <lineage>
        <taxon>Bacteria</taxon>
        <taxon>Deltaproteobacteria</taxon>
        <taxon>SAR324 cluster</taxon>
    </lineage>
</organism>
<dbReference type="InterPro" id="IPR029471">
    <property type="entry name" value="HNH_5"/>
</dbReference>
<gene>
    <name evidence="2" type="ORF">DSY98_06240</name>
</gene>
<keyword evidence="2" id="KW-0378">Hydrolase</keyword>
<proteinExistence type="predicted"/>
<dbReference type="GO" id="GO:0004519">
    <property type="term" value="F:endonuclease activity"/>
    <property type="evidence" value="ECO:0007669"/>
    <property type="project" value="UniProtKB-KW"/>
</dbReference>
<evidence type="ECO:0000259" key="1">
    <source>
        <dbReference type="SMART" id="SM00507"/>
    </source>
</evidence>
<sequence>MQDVLLLNQDGNPLTLWPLSTLSWQQAIKALYLDKVTVLRSYDDWICHSQHLALPVPSVVMMSRYHQQQGTVNFTRRNIFLRDRFHCQYCLHQFSADHLTIDHVIPKSRGGGMRWKNVVAACHKCNLSKGANIVQPSQPPFEPNYWQMVKIAKTLHIKIPHSSWQEYLQWPIHLVKIDQAKAA</sequence>
<evidence type="ECO:0000313" key="2">
    <source>
        <dbReference type="EMBL" id="RTZ79223.1"/>
    </source>
</evidence>
<reference evidence="2 3" key="1">
    <citation type="submission" date="2018-06" db="EMBL/GenBank/DDBJ databases">
        <title>Combined omics and stable isotope probing to characterize newly discovered Mariana Back-Arc vent microbial communities.</title>
        <authorList>
            <person name="Trembath-Reichert E."/>
            <person name="Huber J.A."/>
        </authorList>
    </citation>
    <scope>NUCLEOTIDE SEQUENCE [LARGE SCALE GENOMIC DNA]</scope>
    <source>
        <strain evidence="2">MAG 63_2</strain>
    </source>
</reference>
<dbReference type="CDD" id="cd00085">
    <property type="entry name" value="HNHc"/>
    <property type="match status" value="1"/>
</dbReference>
<comment type="caution">
    <text evidence="2">The sequence shown here is derived from an EMBL/GenBank/DDBJ whole genome shotgun (WGS) entry which is preliminary data.</text>
</comment>
<feature type="domain" description="HNH nuclease" evidence="1">
    <location>
        <begin position="74"/>
        <end position="127"/>
    </location>
</feature>
<evidence type="ECO:0000313" key="3">
    <source>
        <dbReference type="Proteomes" id="UP000286732"/>
    </source>
</evidence>
<keyword evidence="2" id="KW-0540">Nuclease</keyword>
<dbReference type="PANTHER" id="PTHR33877">
    <property type="entry name" value="SLL1193 PROTEIN"/>
    <property type="match status" value="1"/>
</dbReference>
<dbReference type="Proteomes" id="UP000286732">
    <property type="component" value="Unassembled WGS sequence"/>
</dbReference>
<dbReference type="InterPro" id="IPR003615">
    <property type="entry name" value="HNH_nuc"/>
</dbReference>
<dbReference type="InterPro" id="IPR052892">
    <property type="entry name" value="NA-targeting_endonuclease"/>
</dbReference>
<dbReference type="EMBL" id="QNZM01000241">
    <property type="protein sequence ID" value="RTZ79223.1"/>
    <property type="molecule type" value="Genomic_DNA"/>
</dbReference>
<dbReference type="AlphaFoldDB" id="A0A432G630"/>
<name>A0A432G630_9DELT</name>
<accession>A0A432G630</accession>